<accession>A0A812LLI2</accession>
<protein>
    <submittedName>
        <fullName evidence="1">Uncharacterized protein</fullName>
    </submittedName>
</protein>
<evidence type="ECO:0000313" key="1">
    <source>
        <dbReference type="EMBL" id="CAE7248590.1"/>
    </source>
</evidence>
<comment type="caution">
    <text evidence="1">The sequence shown here is derived from an EMBL/GenBank/DDBJ whole genome shotgun (WGS) entry which is preliminary data.</text>
</comment>
<reference evidence="1" key="1">
    <citation type="submission" date="2021-02" db="EMBL/GenBank/DDBJ databases">
        <authorList>
            <person name="Dougan E. K."/>
            <person name="Rhodes N."/>
            <person name="Thang M."/>
            <person name="Chan C."/>
        </authorList>
    </citation>
    <scope>NUCLEOTIDE SEQUENCE</scope>
</reference>
<dbReference type="Proteomes" id="UP000649617">
    <property type="component" value="Unassembled WGS sequence"/>
</dbReference>
<proteinExistence type="predicted"/>
<name>A0A812LLI2_SYMPI</name>
<evidence type="ECO:0000313" key="2">
    <source>
        <dbReference type="Proteomes" id="UP000649617"/>
    </source>
</evidence>
<organism evidence="1 2">
    <name type="scientific">Symbiodinium pilosum</name>
    <name type="common">Dinoflagellate</name>
    <dbReference type="NCBI Taxonomy" id="2952"/>
    <lineage>
        <taxon>Eukaryota</taxon>
        <taxon>Sar</taxon>
        <taxon>Alveolata</taxon>
        <taxon>Dinophyceae</taxon>
        <taxon>Suessiales</taxon>
        <taxon>Symbiodiniaceae</taxon>
        <taxon>Symbiodinium</taxon>
    </lineage>
</organism>
<sequence length="405" mass="44861">MPTCLTHFCAEWRRARRVLQVHNLDLETKRELYGVLASDLVVACDGPLAERHGVGFWHADFEESAGVRIWLQQTGTVVAGSTDEVDTNDGDTVVDESIGTGSRSINLRSKSGALSLLKGIAGRPSPKKLDDQASTYSWSIQPLSASNAKVVASGEHNLLFRNPDHPMSQFPNEANKDEFVALMKKSLMAESLFTEGVGPHHRNDEQPIATTQDAEDLFEALLIHQHICRLTSGSVLQLGRIMDELVKRWSILTKFRQLIERDTATIGTFIQTYFLTPKVKYIDSNEIYHFFRGGPGLRDVSVDEVLSSLDEDGDGKVDLQGSQLELKHGLGRSAISGTVEKVSPPPEDVARLYRALSSSRASREIGTENLSQILRQPPLDIQWGVEVHTIPALYDALACRMCLSW</sequence>
<keyword evidence="2" id="KW-1185">Reference proteome</keyword>
<gene>
    <name evidence="1" type="ORF">SPIL2461_LOCUS4659</name>
</gene>
<dbReference type="EMBL" id="CAJNIZ010006280">
    <property type="protein sequence ID" value="CAE7248590.1"/>
    <property type="molecule type" value="Genomic_DNA"/>
</dbReference>
<dbReference type="AlphaFoldDB" id="A0A812LLI2"/>
<dbReference type="OrthoDB" id="10254713at2759"/>